<dbReference type="PANTHER" id="PTHR47493:SF1">
    <property type="entry name" value="OS08G0520200 PROTEIN"/>
    <property type="match status" value="1"/>
</dbReference>
<organism evidence="1 2">
    <name type="scientific">Carex littledalei</name>
    <dbReference type="NCBI Taxonomy" id="544730"/>
    <lineage>
        <taxon>Eukaryota</taxon>
        <taxon>Viridiplantae</taxon>
        <taxon>Streptophyta</taxon>
        <taxon>Embryophyta</taxon>
        <taxon>Tracheophyta</taxon>
        <taxon>Spermatophyta</taxon>
        <taxon>Magnoliopsida</taxon>
        <taxon>Liliopsida</taxon>
        <taxon>Poales</taxon>
        <taxon>Cyperaceae</taxon>
        <taxon>Cyperoideae</taxon>
        <taxon>Cariceae</taxon>
        <taxon>Carex</taxon>
        <taxon>Carex subgen. Euthyceras</taxon>
    </lineage>
</organism>
<dbReference type="AlphaFoldDB" id="A0A833R1J6"/>
<dbReference type="EMBL" id="SWLB01000013">
    <property type="protein sequence ID" value="KAF3330592.1"/>
    <property type="molecule type" value="Genomic_DNA"/>
</dbReference>
<accession>A0A833R1J6</accession>
<evidence type="ECO:0000313" key="1">
    <source>
        <dbReference type="EMBL" id="KAF3330592.1"/>
    </source>
</evidence>
<name>A0A833R1J6_9POAL</name>
<reference evidence="1" key="1">
    <citation type="submission" date="2020-01" db="EMBL/GenBank/DDBJ databases">
        <title>Genome sequence of Kobresia littledalei, the first chromosome-level genome in the family Cyperaceae.</title>
        <authorList>
            <person name="Qu G."/>
        </authorList>
    </citation>
    <scope>NUCLEOTIDE SEQUENCE</scope>
    <source>
        <strain evidence="1">C.B.Clarke</strain>
        <tissue evidence="1">Leaf</tissue>
    </source>
</reference>
<evidence type="ECO:0000313" key="2">
    <source>
        <dbReference type="Proteomes" id="UP000623129"/>
    </source>
</evidence>
<keyword evidence="2" id="KW-1185">Reference proteome</keyword>
<dbReference type="PANTHER" id="PTHR47493">
    <property type="entry name" value="OS08G0520200 PROTEIN"/>
    <property type="match status" value="1"/>
</dbReference>
<proteinExistence type="predicted"/>
<comment type="caution">
    <text evidence="1">The sequence shown here is derived from an EMBL/GenBank/DDBJ whole genome shotgun (WGS) entry which is preliminary data.</text>
</comment>
<dbReference type="Proteomes" id="UP000623129">
    <property type="component" value="Unassembled WGS sequence"/>
</dbReference>
<protein>
    <submittedName>
        <fullName evidence="1">Pentatricopeptide repeat-containing protein</fullName>
    </submittedName>
</protein>
<sequence>MYGCFVDAYLERRLGRNLPFALEKMGTARVPVVRTDPLVFEALGKGDFHASSEILLESVKNKRWPYDELVRLRIESIKTSVGIWGNCVFVR</sequence>
<dbReference type="OrthoDB" id="762539at2759"/>
<gene>
    <name evidence="1" type="ORF">FCM35_KLT03946</name>
</gene>